<proteinExistence type="predicted"/>
<organism evidence="5 6">
    <name type="scientific">Actinomadura namibiensis</name>
    <dbReference type="NCBI Taxonomy" id="182080"/>
    <lineage>
        <taxon>Bacteria</taxon>
        <taxon>Bacillati</taxon>
        <taxon>Actinomycetota</taxon>
        <taxon>Actinomycetes</taxon>
        <taxon>Streptosporangiales</taxon>
        <taxon>Thermomonosporaceae</taxon>
        <taxon>Actinomadura</taxon>
    </lineage>
</organism>
<gene>
    <name evidence="5" type="ORF">HNR61_000316</name>
</gene>
<name>A0A7W3QJA3_ACTNM</name>
<comment type="caution">
    <text evidence="5">The sequence shown here is derived from an EMBL/GenBank/DDBJ whole genome shotgun (WGS) entry which is preliminary data.</text>
</comment>
<dbReference type="Proteomes" id="UP000572680">
    <property type="component" value="Unassembled WGS sequence"/>
</dbReference>
<feature type="compositionally biased region" description="Low complexity" evidence="1">
    <location>
        <begin position="841"/>
        <end position="854"/>
    </location>
</feature>
<feature type="region of interest" description="Disordered" evidence="1">
    <location>
        <begin position="802"/>
        <end position="854"/>
    </location>
</feature>
<dbReference type="NCBIfam" id="NF033446">
    <property type="entry name" value="BREX_PglZ_2"/>
    <property type="match status" value="1"/>
</dbReference>
<dbReference type="Pfam" id="PF08665">
    <property type="entry name" value="PglZ"/>
    <property type="match status" value="1"/>
</dbReference>
<reference evidence="5 6" key="1">
    <citation type="submission" date="2020-08" db="EMBL/GenBank/DDBJ databases">
        <title>Genomic Encyclopedia of Type Strains, Phase IV (KMG-IV): sequencing the most valuable type-strain genomes for metagenomic binning, comparative biology and taxonomic classification.</title>
        <authorList>
            <person name="Goeker M."/>
        </authorList>
    </citation>
    <scope>NUCLEOTIDE SEQUENCE [LARGE SCALE GENOMIC DNA]</scope>
    <source>
        <strain evidence="5 6">DSM 44197</strain>
    </source>
</reference>
<evidence type="ECO:0000259" key="2">
    <source>
        <dbReference type="Pfam" id="PF25861"/>
    </source>
</evidence>
<evidence type="ECO:0000313" key="5">
    <source>
        <dbReference type="EMBL" id="MBA8948718.1"/>
    </source>
</evidence>
<feature type="domain" description="Alkaline phosphatase-like protein PglZ C-terminal" evidence="4">
    <location>
        <begin position="858"/>
        <end position="957"/>
    </location>
</feature>
<dbReference type="EMBL" id="JACJIA010000001">
    <property type="protein sequence ID" value="MBA8948718.1"/>
    <property type="molecule type" value="Genomic_DNA"/>
</dbReference>
<dbReference type="InterPro" id="IPR047992">
    <property type="entry name" value="BREX_PglZ"/>
</dbReference>
<evidence type="ECO:0000259" key="3">
    <source>
        <dbReference type="Pfam" id="PF25862"/>
    </source>
</evidence>
<protein>
    <recommendedName>
        <fullName evidence="7">PglZ domain-containing protein</fullName>
    </recommendedName>
</protein>
<feature type="domain" description="Alkaline phosphatase-like protein PglZ second" evidence="2">
    <location>
        <begin position="201"/>
        <end position="363"/>
    </location>
</feature>
<evidence type="ECO:0008006" key="7">
    <source>
        <dbReference type="Google" id="ProtNLM"/>
    </source>
</evidence>
<dbReference type="Pfam" id="PF25862">
    <property type="entry name" value="PglZ_1st"/>
    <property type="match status" value="1"/>
</dbReference>
<sequence length="959" mass="103801">MTVTDTSTGTGAMRLTAATVAQYLTTRSKHLTEPPKRRVVLLRSVPDWDGPAELPWGSGQRARVVAAPSPLAIHELVLDHLAPNADDPPLLVVLTDREEGELDPAILARVHGKRIKTVDSWGVVAEAFGAEQVDQRLRAAGWAAEALLDATPPGGWPRIAGKVLSRDTALSSLALRRLRLGRYDTDRSTSATAEPGDDRLDTHALLRWTLVSGAPERLRSLRGPEREGLIDFLGEEERAGAAGRVLCALVEAEHGADAVPFGLLCAALWLDSPDDMAVYQARGRVERWLGDPPPVTGEALDLFVGKFGRDCQEFVTALLAVGRTDPDGEHGREARRVTDKVLGRAGELARQFGVEQQTRHSAVLPAGLAERFTAMGETLATGDLATIRERLRALRKHELGDDHDARVRIKRVEMAARLVRWLATEPATDLPTVAAAIDRHVTETGWVDQALDHIEAGGDSDPALRGAYDAIAGRVRERRRLIDRSFARVLAGWTAAGTEPGSMLTVETFLPRVVKPVVAGKTGRRVLLLVLDGLSAAIAAELAEELRRDWAEYDPVPGSPSTQPRRRAMAAALPTLTAVSRTSLLAAALMKGSQADEKRLFPAHRFWNGAPAAVFHKDDLRGETPGSPFGQALTDALEDGDTHIAVVLNTVDDRLAKEQKLGDATWRLDDVGKLRELLREAANRSMAVLLTSDHGHVVDRRGVKAAGENVASARHRLPGGPVADAEVELSGPRVVVDAPGGRIVALWDRDARYTAQKAGYHGGAALAEFAIPVLAFLPFNAEHPPKGWRELGDQRPAWWRLEEEPQPLARTTDTPVPATVRKPSRPVKESPSSEALFDLEPQPQQSPQVSQDARPQTAEAALVAVLLSSETFQSQVGLLARKPPMDKVEAALLALLESGTLPVTALAQRVSYPTLRANSFAAILGQLLNYEGVPVLETLPDGRTLRLNVTLLREQFGLL</sequence>
<dbReference type="Pfam" id="PF25861">
    <property type="entry name" value="PglZ_2nd"/>
    <property type="match status" value="1"/>
</dbReference>
<dbReference type="InterPro" id="IPR058882">
    <property type="entry name" value="PglZ_C"/>
</dbReference>
<dbReference type="Pfam" id="PF25863">
    <property type="entry name" value="PglZ_C"/>
    <property type="match status" value="1"/>
</dbReference>
<evidence type="ECO:0000259" key="4">
    <source>
        <dbReference type="Pfam" id="PF25863"/>
    </source>
</evidence>
<accession>A0A7W3QJA3</accession>
<dbReference type="InterPro" id="IPR058881">
    <property type="entry name" value="PglZ_2nd"/>
</dbReference>
<dbReference type="RefSeq" id="WP_182841319.1">
    <property type="nucleotide sequence ID" value="NZ_BAAALP010000015.1"/>
</dbReference>
<keyword evidence="6" id="KW-1185">Reference proteome</keyword>
<evidence type="ECO:0000256" key="1">
    <source>
        <dbReference type="SAM" id="MobiDB-lite"/>
    </source>
</evidence>
<dbReference type="InterPro" id="IPR058880">
    <property type="entry name" value="PglZ_N"/>
</dbReference>
<feature type="domain" description="Alkaline phosphatase-like protein PglZ N-terminal" evidence="3">
    <location>
        <begin position="18"/>
        <end position="119"/>
    </location>
</feature>
<evidence type="ECO:0000313" key="6">
    <source>
        <dbReference type="Proteomes" id="UP000572680"/>
    </source>
</evidence>
<dbReference type="AlphaFoldDB" id="A0A7W3QJA3"/>